<dbReference type="OrthoDB" id="1927399at2759"/>
<evidence type="ECO:0000256" key="1">
    <source>
        <dbReference type="SAM" id="MobiDB-lite"/>
    </source>
</evidence>
<evidence type="ECO:0000313" key="2">
    <source>
        <dbReference type="EMBL" id="PTQ42997.1"/>
    </source>
</evidence>
<reference evidence="3" key="1">
    <citation type="journal article" date="2017" name="Cell">
        <title>Insights into land plant evolution garnered from the Marchantia polymorpha genome.</title>
        <authorList>
            <person name="Bowman J.L."/>
            <person name="Kohchi T."/>
            <person name="Yamato K.T."/>
            <person name="Jenkins J."/>
            <person name="Shu S."/>
            <person name="Ishizaki K."/>
            <person name="Yamaoka S."/>
            <person name="Nishihama R."/>
            <person name="Nakamura Y."/>
            <person name="Berger F."/>
            <person name="Adam C."/>
            <person name="Aki S.S."/>
            <person name="Althoff F."/>
            <person name="Araki T."/>
            <person name="Arteaga-Vazquez M.A."/>
            <person name="Balasubrmanian S."/>
            <person name="Barry K."/>
            <person name="Bauer D."/>
            <person name="Boehm C.R."/>
            <person name="Briginshaw L."/>
            <person name="Caballero-Perez J."/>
            <person name="Catarino B."/>
            <person name="Chen F."/>
            <person name="Chiyoda S."/>
            <person name="Chovatia M."/>
            <person name="Davies K.M."/>
            <person name="Delmans M."/>
            <person name="Demura T."/>
            <person name="Dierschke T."/>
            <person name="Dolan L."/>
            <person name="Dorantes-Acosta A.E."/>
            <person name="Eklund D.M."/>
            <person name="Florent S.N."/>
            <person name="Flores-Sandoval E."/>
            <person name="Fujiyama A."/>
            <person name="Fukuzawa H."/>
            <person name="Galik B."/>
            <person name="Grimanelli D."/>
            <person name="Grimwood J."/>
            <person name="Grossniklaus U."/>
            <person name="Hamada T."/>
            <person name="Haseloff J."/>
            <person name="Hetherington A.J."/>
            <person name="Higo A."/>
            <person name="Hirakawa Y."/>
            <person name="Hundley H.N."/>
            <person name="Ikeda Y."/>
            <person name="Inoue K."/>
            <person name="Inoue S.I."/>
            <person name="Ishida S."/>
            <person name="Jia Q."/>
            <person name="Kakita M."/>
            <person name="Kanazawa T."/>
            <person name="Kawai Y."/>
            <person name="Kawashima T."/>
            <person name="Kennedy M."/>
            <person name="Kinose K."/>
            <person name="Kinoshita T."/>
            <person name="Kohara Y."/>
            <person name="Koide E."/>
            <person name="Komatsu K."/>
            <person name="Kopischke S."/>
            <person name="Kubo M."/>
            <person name="Kyozuka J."/>
            <person name="Lagercrantz U."/>
            <person name="Lin S.S."/>
            <person name="Lindquist E."/>
            <person name="Lipzen A.M."/>
            <person name="Lu C.W."/>
            <person name="De Luna E."/>
            <person name="Martienssen R.A."/>
            <person name="Minamino N."/>
            <person name="Mizutani M."/>
            <person name="Mizutani M."/>
            <person name="Mochizuki N."/>
            <person name="Monte I."/>
            <person name="Mosher R."/>
            <person name="Nagasaki H."/>
            <person name="Nakagami H."/>
            <person name="Naramoto S."/>
            <person name="Nishitani K."/>
            <person name="Ohtani M."/>
            <person name="Okamoto T."/>
            <person name="Okumura M."/>
            <person name="Phillips J."/>
            <person name="Pollak B."/>
            <person name="Reinders A."/>
            <person name="Rovekamp M."/>
            <person name="Sano R."/>
            <person name="Sawa S."/>
            <person name="Schmid M.W."/>
            <person name="Shirakawa M."/>
            <person name="Solano R."/>
            <person name="Spunde A."/>
            <person name="Suetsugu N."/>
            <person name="Sugano S."/>
            <person name="Sugiyama A."/>
            <person name="Sun R."/>
            <person name="Suzuki Y."/>
            <person name="Takenaka M."/>
            <person name="Takezawa D."/>
            <person name="Tomogane H."/>
            <person name="Tsuzuki M."/>
            <person name="Ueda T."/>
            <person name="Umeda M."/>
            <person name="Ward J.M."/>
            <person name="Watanabe Y."/>
            <person name="Yazaki K."/>
            <person name="Yokoyama R."/>
            <person name="Yoshitake Y."/>
            <person name="Yotsui I."/>
            <person name="Zachgo S."/>
            <person name="Schmutz J."/>
        </authorList>
    </citation>
    <scope>NUCLEOTIDE SEQUENCE [LARGE SCALE GENOMIC DNA]</scope>
    <source>
        <strain evidence="3">Tak-1</strain>
    </source>
</reference>
<feature type="compositionally biased region" description="Pro residues" evidence="1">
    <location>
        <begin position="524"/>
        <end position="533"/>
    </location>
</feature>
<protein>
    <recommendedName>
        <fullName evidence="4">Rhodanese domain-containing protein</fullName>
    </recommendedName>
</protein>
<dbReference type="Gene3D" id="3.40.250.10">
    <property type="entry name" value="Rhodanese-like domain"/>
    <property type="match status" value="1"/>
</dbReference>
<accession>A0A2R6XA68</accession>
<feature type="region of interest" description="Disordered" evidence="1">
    <location>
        <begin position="461"/>
        <end position="533"/>
    </location>
</feature>
<dbReference type="EMBL" id="KZ772699">
    <property type="protein sequence ID" value="PTQ42997.1"/>
    <property type="molecule type" value="Genomic_DNA"/>
</dbReference>
<dbReference type="PANTHER" id="PTHR47377:SF1">
    <property type="entry name" value="RHODANESE-LIKE DOMAIN-CONTAINING PROTEIN 4, CHLOROPLASTIC"/>
    <property type="match status" value="1"/>
</dbReference>
<dbReference type="AlphaFoldDB" id="A0A2R6XA68"/>
<dbReference type="Proteomes" id="UP000244005">
    <property type="component" value="Unassembled WGS sequence"/>
</dbReference>
<dbReference type="InterPro" id="IPR036873">
    <property type="entry name" value="Rhodanese-like_dom_sf"/>
</dbReference>
<dbReference type="GO" id="GO:0009507">
    <property type="term" value="C:chloroplast"/>
    <property type="evidence" value="ECO:0000318"/>
    <property type="project" value="GO_Central"/>
</dbReference>
<gene>
    <name evidence="2" type="ORF">MARPO_0027s0106</name>
</gene>
<feature type="compositionally biased region" description="Basic and acidic residues" evidence="1">
    <location>
        <begin position="484"/>
        <end position="497"/>
    </location>
</feature>
<dbReference type="PANTHER" id="PTHR47377">
    <property type="entry name" value="RHODANESE-LIKE DOMAIN-CONTAINING PROTEIN 4, CHLOROPLASTIC"/>
    <property type="match status" value="1"/>
</dbReference>
<sequence length="533" mass="55463">MEVMGVSSAASRTALSSGVGGAIGSSKNLASRSQLWAQKKQQQQQRRVVKVEVVAAAEGGVLKSVGKVLLRQRNFVFLGSLAAGLASVEGALALSYDDVVQSAGDVVDSASDSVSSALPSLPDLQLDVDTSGLTDFIADNPLAIVGGLVVLALPVIASNVFKKPQAYGTVSAKQAFEKLGDSEAGTSMLDIRVGDDIRSEGTPDLRSFRKKVTQIPYDDDSDTFVTKVTGKFKDAENTTLYILDRFDGKSIAAAKLLVQNGFKGAYAIKDGAEGPTGWQSSELPWLMPRKGFTLNLGSLKDVFNTDDSSIVPATLGVAAAAGVGLVVFSEAETALQLLGSAALVQIFVKKLLFAKDRKKTLEEMQSFLDTKIAPKEFVGELQGIGKVFLPQFEEVKAATANGAATVEKSIEKEAPAMVGALSVSEPKQVEAEAAAPAPAPTPAPAPVAAAAVEAPAAPAASTETVSAPIEVPAESTSPSVEAASESKVEEKPAEKELVTAPSTKSTDLPRANRPLSPYTQFPGMKPPPPPSKP</sequence>
<organism evidence="2 3">
    <name type="scientific">Marchantia polymorpha</name>
    <name type="common">Common liverwort</name>
    <name type="synonym">Marchantia aquatica</name>
    <dbReference type="NCBI Taxonomy" id="3197"/>
    <lineage>
        <taxon>Eukaryota</taxon>
        <taxon>Viridiplantae</taxon>
        <taxon>Streptophyta</taxon>
        <taxon>Embryophyta</taxon>
        <taxon>Marchantiophyta</taxon>
        <taxon>Marchantiopsida</taxon>
        <taxon>Marchantiidae</taxon>
        <taxon>Marchantiales</taxon>
        <taxon>Marchantiaceae</taxon>
        <taxon>Marchantia</taxon>
    </lineage>
</organism>
<dbReference type="OMA" id="KMPKPSW"/>
<name>A0A2R6XA68_MARPO</name>
<proteinExistence type="predicted"/>
<dbReference type="SUPFAM" id="SSF52821">
    <property type="entry name" value="Rhodanese/Cell cycle control phosphatase"/>
    <property type="match status" value="1"/>
</dbReference>
<dbReference type="Gramene" id="Mp5g05200.1">
    <property type="protein sequence ID" value="Mp5g05200.1.cds"/>
    <property type="gene ID" value="Mp5g05200"/>
</dbReference>
<evidence type="ECO:0008006" key="4">
    <source>
        <dbReference type="Google" id="ProtNLM"/>
    </source>
</evidence>
<evidence type="ECO:0000313" key="3">
    <source>
        <dbReference type="Proteomes" id="UP000244005"/>
    </source>
</evidence>
<dbReference type="InterPro" id="IPR044240">
    <property type="entry name" value="STR4-like"/>
</dbReference>
<keyword evidence="3" id="KW-1185">Reference proteome</keyword>